<evidence type="ECO:0000256" key="7">
    <source>
        <dbReference type="ARBA" id="ARBA00022695"/>
    </source>
</evidence>
<dbReference type="InterPro" id="IPR002606">
    <property type="entry name" value="Riboflavin_kinase_bac"/>
</dbReference>
<dbReference type="NCBIfam" id="NF004160">
    <property type="entry name" value="PRK05627.1-3"/>
    <property type="match status" value="1"/>
</dbReference>
<dbReference type="InterPro" id="IPR023465">
    <property type="entry name" value="Riboflavin_kinase_dom_sf"/>
</dbReference>
<dbReference type="Gene3D" id="3.40.50.620">
    <property type="entry name" value="HUPs"/>
    <property type="match status" value="1"/>
</dbReference>
<dbReference type="PIRSF" id="PIRSF004491">
    <property type="entry name" value="FAD_Synth"/>
    <property type="match status" value="1"/>
</dbReference>
<dbReference type="Pfam" id="PF06574">
    <property type="entry name" value="FAD_syn"/>
    <property type="match status" value="1"/>
</dbReference>
<gene>
    <name evidence="17" type="ORF">RradSPS_1421</name>
    <name evidence="18" type="ORF">SIL72_08720</name>
</gene>
<dbReference type="SUPFAM" id="SSF52374">
    <property type="entry name" value="Nucleotidylyl transferase"/>
    <property type="match status" value="1"/>
</dbReference>
<organism evidence="17 19">
    <name type="scientific">Rubrobacter radiotolerans</name>
    <name type="common">Arthrobacter radiotolerans</name>
    <dbReference type="NCBI Taxonomy" id="42256"/>
    <lineage>
        <taxon>Bacteria</taxon>
        <taxon>Bacillati</taxon>
        <taxon>Actinomycetota</taxon>
        <taxon>Rubrobacteria</taxon>
        <taxon>Rubrobacterales</taxon>
        <taxon>Rubrobacteraceae</taxon>
        <taxon>Rubrobacter</taxon>
    </lineage>
</organism>
<dbReference type="KEGG" id="rrd:RradSPS_1421"/>
<protein>
    <recommendedName>
        <fullName evidence="15">Riboflavin biosynthesis protein</fullName>
    </recommendedName>
    <domain>
        <recommendedName>
            <fullName evidence="15">Riboflavin kinase</fullName>
            <ecNumber evidence="15">2.7.1.26</ecNumber>
        </recommendedName>
        <alternativeName>
            <fullName evidence="15">Flavokinase</fullName>
        </alternativeName>
    </domain>
    <domain>
        <recommendedName>
            <fullName evidence="15">FMN adenylyltransferase</fullName>
            <ecNumber evidence="15">2.7.7.2</ecNumber>
        </recommendedName>
        <alternativeName>
            <fullName evidence="15">FAD pyrophosphorylase</fullName>
        </alternativeName>
        <alternativeName>
            <fullName evidence="15">FAD synthase</fullName>
        </alternativeName>
    </domain>
</protein>
<dbReference type="InterPro" id="IPR015864">
    <property type="entry name" value="FAD_synthase"/>
</dbReference>
<dbReference type="NCBIfam" id="TIGR00125">
    <property type="entry name" value="cyt_tran_rel"/>
    <property type="match status" value="1"/>
</dbReference>
<evidence type="ECO:0000256" key="4">
    <source>
        <dbReference type="ARBA" id="ARBA00022630"/>
    </source>
</evidence>
<dbReference type="Gene3D" id="2.40.30.30">
    <property type="entry name" value="Riboflavin kinase-like"/>
    <property type="match status" value="1"/>
</dbReference>
<dbReference type="EMBL" id="JAWXXX010000001">
    <property type="protein sequence ID" value="MDX5894111.1"/>
    <property type="molecule type" value="Genomic_DNA"/>
</dbReference>
<sequence length="301" mass="33260">MRGVAEAGKGRSVALGNFDGVHLGHRSVLERAREEGRKRGLQAVAATFDPHPRAILRPESAPKLLTDIETRRRLLLEAGMDDVVVVPFDRDLSTETPEEFVLSVLVGKLRAQVVVVGENFRFGYRASGDLSDLRRIMRQRGGEAFGVGVRREDEEEISSTRIREALLGGRVAEASRLLGRPYEVPGHVVPGDRRGRTIGFPTANVLPPKDLLVPARGVYACCVTLGGEVYPACVNVGVAPTFGERESRIEAHLLDFEGDIYGEKVSVEFVERIRKEKRFGDVEELVAQIRRDVEEAGEILR</sequence>
<comment type="pathway">
    <text evidence="3 15">Cofactor biosynthesis; FMN biosynthesis; FMN from riboflavin (ATP route): step 1/1.</text>
</comment>
<feature type="domain" description="Riboflavin kinase" evidence="16">
    <location>
        <begin position="177"/>
        <end position="301"/>
    </location>
</feature>
<evidence type="ECO:0000256" key="2">
    <source>
        <dbReference type="ARBA" id="ARBA00004726"/>
    </source>
</evidence>
<comment type="pathway">
    <text evidence="2 15">Cofactor biosynthesis; FAD biosynthesis; FAD from FMN: step 1/1.</text>
</comment>
<keyword evidence="6 15" id="KW-0808">Transferase</keyword>
<dbReference type="GO" id="GO:0005524">
    <property type="term" value="F:ATP binding"/>
    <property type="evidence" value="ECO:0007669"/>
    <property type="project" value="UniProtKB-UniRule"/>
</dbReference>
<proteinExistence type="inferred from homology"/>
<evidence type="ECO:0000313" key="17">
    <source>
        <dbReference type="EMBL" id="AHY46704.1"/>
    </source>
</evidence>
<dbReference type="PANTHER" id="PTHR22749:SF6">
    <property type="entry name" value="RIBOFLAVIN KINASE"/>
    <property type="match status" value="1"/>
</dbReference>
<evidence type="ECO:0000259" key="16">
    <source>
        <dbReference type="SMART" id="SM00904"/>
    </source>
</evidence>
<dbReference type="PANTHER" id="PTHR22749">
    <property type="entry name" value="RIBOFLAVIN KINASE/FMN ADENYLYLTRANSFERASE"/>
    <property type="match status" value="1"/>
</dbReference>
<evidence type="ECO:0000256" key="14">
    <source>
        <dbReference type="ARBA" id="ARBA00049494"/>
    </source>
</evidence>
<dbReference type="Pfam" id="PF01687">
    <property type="entry name" value="Flavokinase"/>
    <property type="match status" value="1"/>
</dbReference>
<dbReference type="OrthoDB" id="9803667at2"/>
<keyword evidence="7 15" id="KW-0548">Nucleotidyltransferase</keyword>
<dbReference type="SUPFAM" id="SSF82114">
    <property type="entry name" value="Riboflavin kinase-like"/>
    <property type="match status" value="1"/>
</dbReference>
<reference evidence="17 19" key="1">
    <citation type="submission" date="2014-03" db="EMBL/GenBank/DDBJ databases">
        <title>Complete genome sequence of the Radio-Resistant Rubrobacter radiotolerans RSPS-4.</title>
        <authorList>
            <person name="Egas C.C."/>
            <person name="Barroso C.C."/>
            <person name="Froufe H.J.C."/>
            <person name="Pacheco J.J."/>
            <person name="Albuquerque L.L."/>
            <person name="da Costa M.M.S."/>
        </authorList>
    </citation>
    <scope>NUCLEOTIDE SEQUENCE [LARGE SCALE GENOMIC DNA]</scope>
    <source>
        <strain evidence="17 19">RSPS-4</strain>
    </source>
</reference>
<dbReference type="Proteomes" id="UP001281130">
    <property type="component" value="Unassembled WGS sequence"/>
</dbReference>
<evidence type="ECO:0000256" key="5">
    <source>
        <dbReference type="ARBA" id="ARBA00022643"/>
    </source>
</evidence>
<dbReference type="GO" id="GO:0003919">
    <property type="term" value="F:FMN adenylyltransferase activity"/>
    <property type="evidence" value="ECO:0007669"/>
    <property type="project" value="UniProtKB-UniRule"/>
</dbReference>
<dbReference type="SMART" id="SM00904">
    <property type="entry name" value="Flavokinase"/>
    <property type="match status" value="1"/>
</dbReference>
<name>A0A023X3S6_RUBRA</name>
<keyword evidence="10 15" id="KW-0274">FAD</keyword>
<comment type="similarity">
    <text evidence="15">Belongs to the ribF family.</text>
</comment>
<keyword evidence="9 15" id="KW-0418">Kinase</keyword>
<dbReference type="STRING" id="42256.RradSPS_1421"/>
<dbReference type="GO" id="GO:0008531">
    <property type="term" value="F:riboflavin kinase activity"/>
    <property type="evidence" value="ECO:0007669"/>
    <property type="project" value="UniProtKB-UniRule"/>
</dbReference>
<dbReference type="UniPathway" id="UPA00277">
    <property type="reaction ID" value="UER00407"/>
</dbReference>
<evidence type="ECO:0000256" key="11">
    <source>
        <dbReference type="ARBA" id="ARBA00022840"/>
    </source>
</evidence>
<dbReference type="CDD" id="cd02064">
    <property type="entry name" value="FAD_synthetase_N"/>
    <property type="match status" value="1"/>
</dbReference>
<evidence type="ECO:0000256" key="8">
    <source>
        <dbReference type="ARBA" id="ARBA00022741"/>
    </source>
</evidence>
<evidence type="ECO:0000256" key="6">
    <source>
        <dbReference type="ARBA" id="ARBA00022679"/>
    </source>
</evidence>
<comment type="function">
    <text evidence="1">Catalyzes the phosphorylation of riboflavin to FMN followed by the adenylation of FMN to FAD.</text>
</comment>
<dbReference type="AlphaFoldDB" id="A0A023X3S6"/>
<keyword evidence="19" id="KW-1185">Reference proteome</keyword>
<dbReference type="RefSeq" id="WP_038681657.1">
    <property type="nucleotide sequence ID" value="NZ_CP007514.1"/>
</dbReference>
<dbReference type="GO" id="GO:0009398">
    <property type="term" value="P:FMN biosynthetic process"/>
    <property type="evidence" value="ECO:0007669"/>
    <property type="project" value="UniProtKB-UniRule"/>
</dbReference>
<dbReference type="NCBIfam" id="NF004162">
    <property type="entry name" value="PRK05627.1-5"/>
    <property type="match status" value="1"/>
</dbReference>
<dbReference type="InterPro" id="IPR023468">
    <property type="entry name" value="Riboflavin_kinase"/>
</dbReference>
<comment type="catalytic activity">
    <reaction evidence="13 15">
        <text>riboflavin + ATP = FMN + ADP + H(+)</text>
        <dbReference type="Rhea" id="RHEA:14357"/>
        <dbReference type="ChEBI" id="CHEBI:15378"/>
        <dbReference type="ChEBI" id="CHEBI:30616"/>
        <dbReference type="ChEBI" id="CHEBI:57986"/>
        <dbReference type="ChEBI" id="CHEBI:58210"/>
        <dbReference type="ChEBI" id="CHEBI:456216"/>
        <dbReference type="EC" id="2.7.1.26"/>
    </reaction>
</comment>
<keyword evidence="12" id="KW-0511">Multifunctional enzyme</keyword>
<evidence type="ECO:0000256" key="9">
    <source>
        <dbReference type="ARBA" id="ARBA00022777"/>
    </source>
</evidence>
<keyword evidence="8 15" id="KW-0547">Nucleotide-binding</keyword>
<comment type="catalytic activity">
    <reaction evidence="14 15">
        <text>FMN + ATP + H(+) = FAD + diphosphate</text>
        <dbReference type="Rhea" id="RHEA:17237"/>
        <dbReference type="ChEBI" id="CHEBI:15378"/>
        <dbReference type="ChEBI" id="CHEBI:30616"/>
        <dbReference type="ChEBI" id="CHEBI:33019"/>
        <dbReference type="ChEBI" id="CHEBI:57692"/>
        <dbReference type="ChEBI" id="CHEBI:58210"/>
        <dbReference type="EC" id="2.7.7.2"/>
    </reaction>
</comment>
<dbReference type="GO" id="GO:0006747">
    <property type="term" value="P:FAD biosynthetic process"/>
    <property type="evidence" value="ECO:0007669"/>
    <property type="project" value="UniProtKB-UniRule"/>
</dbReference>
<dbReference type="Proteomes" id="UP000025229">
    <property type="component" value="Chromosome"/>
</dbReference>
<dbReference type="InterPro" id="IPR015865">
    <property type="entry name" value="Riboflavin_kinase_bac/euk"/>
</dbReference>
<dbReference type="InterPro" id="IPR004821">
    <property type="entry name" value="Cyt_trans-like"/>
</dbReference>
<evidence type="ECO:0000256" key="10">
    <source>
        <dbReference type="ARBA" id="ARBA00022827"/>
    </source>
</evidence>
<dbReference type="FunFam" id="3.40.50.620:FF:000021">
    <property type="entry name" value="Riboflavin biosynthesis protein"/>
    <property type="match status" value="1"/>
</dbReference>
<evidence type="ECO:0000256" key="1">
    <source>
        <dbReference type="ARBA" id="ARBA00002121"/>
    </source>
</evidence>
<dbReference type="EMBL" id="CP007514">
    <property type="protein sequence ID" value="AHY46704.1"/>
    <property type="molecule type" value="Genomic_DNA"/>
</dbReference>
<evidence type="ECO:0000256" key="15">
    <source>
        <dbReference type="PIRNR" id="PIRNR004491"/>
    </source>
</evidence>
<keyword evidence="11 15" id="KW-0067">ATP-binding</keyword>
<evidence type="ECO:0000313" key="19">
    <source>
        <dbReference type="Proteomes" id="UP000025229"/>
    </source>
</evidence>
<evidence type="ECO:0000313" key="18">
    <source>
        <dbReference type="EMBL" id="MDX5894111.1"/>
    </source>
</evidence>
<dbReference type="PATRIC" id="fig|42256.3.peg.1439"/>
<accession>A0A023X3S6</accession>
<dbReference type="eggNOG" id="COG0196">
    <property type="taxonomic scope" value="Bacteria"/>
</dbReference>
<keyword evidence="5 15" id="KW-0288">FMN</keyword>
<dbReference type="HOGENOM" id="CLU_048437_0_1_11"/>
<evidence type="ECO:0000256" key="3">
    <source>
        <dbReference type="ARBA" id="ARBA00005201"/>
    </source>
</evidence>
<dbReference type="FunFam" id="2.40.30.30:FF:000003">
    <property type="entry name" value="Riboflavin biosynthesis protein"/>
    <property type="match status" value="1"/>
</dbReference>
<dbReference type="EC" id="2.7.1.26" evidence="15"/>
<dbReference type="NCBIfam" id="TIGR00083">
    <property type="entry name" value="ribF"/>
    <property type="match status" value="1"/>
</dbReference>
<dbReference type="UniPathway" id="UPA00276">
    <property type="reaction ID" value="UER00406"/>
</dbReference>
<keyword evidence="4 15" id="KW-0285">Flavoprotein</keyword>
<dbReference type="InterPro" id="IPR014729">
    <property type="entry name" value="Rossmann-like_a/b/a_fold"/>
</dbReference>
<dbReference type="EC" id="2.7.7.2" evidence="15"/>
<evidence type="ECO:0000256" key="13">
    <source>
        <dbReference type="ARBA" id="ARBA00047880"/>
    </source>
</evidence>
<evidence type="ECO:0000256" key="12">
    <source>
        <dbReference type="ARBA" id="ARBA00023268"/>
    </source>
</evidence>
<dbReference type="GO" id="GO:0009231">
    <property type="term" value="P:riboflavin biosynthetic process"/>
    <property type="evidence" value="ECO:0007669"/>
    <property type="project" value="InterPro"/>
</dbReference>
<reference evidence="18" key="2">
    <citation type="submission" date="2023-11" db="EMBL/GenBank/DDBJ databases">
        <title>MicrobeMod: A computational toolkit for identifying prokaryotic methylation and restriction-modification with nanopore sequencing.</title>
        <authorList>
            <person name="Crits-Christoph A."/>
            <person name="Kang S.C."/>
            <person name="Lee H."/>
            <person name="Ostrov N."/>
        </authorList>
    </citation>
    <scope>NUCLEOTIDE SEQUENCE</scope>
    <source>
        <strain evidence="18">ATCC 51242</strain>
    </source>
</reference>